<dbReference type="AlphaFoldDB" id="U5BSD6"/>
<accession>U5BSD6</accession>
<keyword evidence="2" id="KW-1185">Reference proteome</keyword>
<organism evidence="1 2">
    <name type="scientific">Rhodonellum psychrophilum GCM71 = DSM 17998</name>
    <dbReference type="NCBI Taxonomy" id="1123057"/>
    <lineage>
        <taxon>Bacteria</taxon>
        <taxon>Pseudomonadati</taxon>
        <taxon>Bacteroidota</taxon>
        <taxon>Cytophagia</taxon>
        <taxon>Cytophagales</taxon>
        <taxon>Cytophagaceae</taxon>
        <taxon>Rhodonellum</taxon>
    </lineage>
</organism>
<reference evidence="1 2" key="1">
    <citation type="journal article" date="2013" name="Genome Announc.">
        <title>Draft Genome Sequence of the Psychrophilic and Alkaliphilic Rhodonellum psychrophilum Strain GCM71T.</title>
        <authorList>
            <person name="Hauptmann A.L."/>
            <person name="Glaring M.A."/>
            <person name="Hallin P.F."/>
            <person name="Prieme A."/>
            <person name="Stougaard P."/>
        </authorList>
    </citation>
    <scope>NUCLEOTIDE SEQUENCE [LARGE SCALE GENOMIC DNA]</scope>
    <source>
        <strain evidence="1 2">GCM71</strain>
    </source>
</reference>
<sequence>MIERGKNFDYNQEMDLENRNGFVQKKNRCGIEKKEGRNLAFYAILRTLNMFFQPINSHILCNQNGCPSV</sequence>
<gene>
    <name evidence="1" type="ORF">P872_11305</name>
</gene>
<name>U5BSD6_9BACT</name>
<dbReference type="Proteomes" id="UP000016843">
    <property type="component" value="Unassembled WGS sequence"/>
</dbReference>
<proteinExistence type="predicted"/>
<protein>
    <submittedName>
        <fullName evidence="1">Uncharacterized protein</fullName>
    </submittedName>
</protein>
<comment type="caution">
    <text evidence="1">The sequence shown here is derived from an EMBL/GenBank/DDBJ whole genome shotgun (WGS) entry which is preliminary data.</text>
</comment>
<evidence type="ECO:0000313" key="2">
    <source>
        <dbReference type="Proteomes" id="UP000016843"/>
    </source>
</evidence>
<evidence type="ECO:0000313" key="1">
    <source>
        <dbReference type="EMBL" id="ERM80813.1"/>
    </source>
</evidence>
<dbReference type="EMBL" id="AWXR01000076">
    <property type="protein sequence ID" value="ERM80813.1"/>
    <property type="molecule type" value="Genomic_DNA"/>
</dbReference>